<comment type="caution">
    <text evidence="1">The sequence shown here is derived from an EMBL/GenBank/DDBJ whole genome shotgun (WGS) entry which is preliminary data.</text>
</comment>
<sequence length="88" mass="10479">MIIKKFVDKAKHVIVVIYNYKKKLTTYFIFNQTDPQDLIFCNQKHKCGGVHFLFFKAILKHFKSTHGKFVSFLKERLRAELLQTLIKC</sequence>
<accession>A0A3M7SSW7</accession>
<dbReference type="Proteomes" id="UP000276133">
    <property type="component" value="Unassembled WGS sequence"/>
</dbReference>
<gene>
    <name evidence="1" type="ORF">BpHYR1_051312</name>
</gene>
<reference evidence="1 2" key="1">
    <citation type="journal article" date="2018" name="Sci. Rep.">
        <title>Genomic signatures of local adaptation to the degree of environmental predictability in rotifers.</title>
        <authorList>
            <person name="Franch-Gras L."/>
            <person name="Hahn C."/>
            <person name="Garcia-Roger E.M."/>
            <person name="Carmona M.J."/>
            <person name="Serra M."/>
            <person name="Gomez A."/>
        </authorList>
    </citation>
    <scope>NUCLEOTIDE SEQUENCE [LARGE SCALE GENOMIC DNA]</scope>
    <source>
        <strain evidence="1">HYR1</strain>
    </source>
</reference>
<dbReference type="EMBL" id="REGN01000818">
    <property type="protein sequence ID" value="RNA38809.1"/>
    <property type="molecule type" value="Genomic_DNA"/>
</dbReference>
<evidence type="ECO:0000313" key="1">
    <source>
        <dbReference type="EMBL" id="RNA38809.1"/>
    </source>
</evidence>
<dbReference type="AlphaFoldDB" id="A0A3M7SSW7"/>
<proteinExistence type="predicted"/>
<evidence type="ECO:0000313" key="2">
    <source>
        <dbReference type="Proteomes" id="UP000276133"/>
    </source>
</evidence>
<organism evidence="1 2">
    <name type="scientific">Brachionus plicatilis</name>
    <name type="common">Marine rotifer</name>
    <name type="synonym">Brachionus muelleri</name>
    <dbReference type="NCBI Taxonomy" id="10195"/>
    <lineage>
        <taxon>Eukaryota</taxon>
        <taxon>Metazoa</taxon>
        <taxon>Spiralia</taxon>
        <taxon>Gnathifera</taxon>
        <taxon>Rotifera</taxon>
        <taxon>Eurotatoria</taxon>
        <taxon>Monogononta</taxon>
        <taxon>Pseudotrocha</taxon>
        <taxon>Ploima</taxon>
        <taxon>Brachionidae</taxon>
        <taxon>Brachionus</taxon>
    </lineage>
</organism>
<protein>
    <submittedName>
        <fullName evidence="1">Uncharacterized protein</fullName>
    </submittedName>
</protein>
<name>A0A3M7SSW7_BRAPC</name>
<keyword evidence="2" id="KW-1185">Reference proteome</keyword>